<evidence type="ECO:0000256" key="4">
    <source>
        <dbReference type="ARBA" id="ARBA00022475"/>
    </source>
</evidence>
<protein>
    <submittedName>
        <fullName evidence="9">Na+/H+ antiporter subunit E</fullName>
    </submittedName>
</protein>
<evidence type="ECO:0000256" key="7">
    <source>
        <dbReference type="ARBA" id="ARBA00023136"/>
    </source>
</evidence>
<dbReference type="PANTHER" id="PTHR34584:SF1">
    <property type="entry name" value="NA(+)_H(+) ANTIPORTER SUBUNIT E1"/>
    <property type="match status" value="1"/>
</dbReference>
<evidence type="ECO:0000256" key="6">
    <source>
        <dbReference type="ARBA" id="ARBA00022989"/>
    </source>
</evidence>
<evidence type="ECO:0000313" key="9">
    <source>
        <dbReference type="EMBL" id="OXM16111.1"/>
    </source>
</evidence>
<proteinExistence type="inferred from homology"/>
<name>A0A229P242_9BACL</name>
<dbReference type="Proteomes" id="UP000215145">
    <property type="component" value="Unassembled WGS sequence"/>
</dbReference>
<dbReference type="OrthoDB" id="9800498at2"/>
<dbReference type="GO" id="GO:0008324">
    <property type="term" value="F:monoatomic cation transmembrane transporter activity"/>
    <property type="evidence" value="ECO:0007669"/>
    <property type="project" value="InterPro"/>
</dbReference>
<evidence type="ECO:0000256" key="1">
    <source>
        <dbReference type="ARBA" id="ARBA00004651"/>
    </source>
</evidence>
<feature type="transmembrane region" description="Helical" evidence="8">
    <location>
        <begin position="57"/>
        <end position="80"/>
    </location>
</feature>
<dbReference type="InterPro" id="IPR002758">
    <property type="entry name" value="Cation_antiport_E"/>
</dbReference>
<dbReference type="GO" id="GO:0005886">
    <property type="term" value="C:plasma membrane"/>
    <property type="evidence" value="ECO:0007669"/>
    <property type="project" value="UniProtKB-SubCell"/>
</dbReference>
<keyword evidence="7 8" id="KW-0472">Membrane</keyword>
<dbReference type="PIRSF" id="PIRSF019239">
    <property type="entry name" value="MrpE"/>
    <property type="match status" value="1"/>
</dbReference>
<reference evidence="9 10" key="1">
    <citation type="submission" date="2017-07" db="EMBL/GenBank/DDBJ databases">
        <title>Paenibacillus herberti R33 genome sequencing and assembly.</title>
        <authorList>
            <person name="Su W."/>
        </authorList>
    </citation>
    <scope>NUCLEOTIDE SEQUENCE [LARGE SCALE GENOMIC DNA]</scope>
    <source>
        <strain evidence="9 10">R33</strain>
    </source>
</reference>
<evidence type="ECO:0000256" key="3">
    <source>
        <dbReference type="ARBA" id="ARBA00022449"/>
    </source>
</evidence>
<dbReference type="PANTHER" id="PTHR34584">
    <property type="entry name" value="NA(+)/H(+) ANTIPORTER SUBUNIT E1"/>
    <property type="match status" value="1"/>
</dbReference>
<keyword evidence="5 8" id="KW-0812">Transmembrane</keyword>
<organism evidence="9 10">
    <name type="scientific">Paenibacillus herberti</name>
    <dbReference type="NCBI Taxonomy" id="1619309"/>
    <lineage>
        <taxon>Bacteria</taxon>
        <taxon>Bacillati</taxon>
        <taxon>Bacillota</taxon>
        <taxon>Bacilli</taxon>
        <taxon>Bacillales</taxon>
        <taxon>Paenibacillaceae</taxon>
        <taxon>Paenibacillus</taxon>
    </lineage>
</organism>
<evidence type="ECO:0000256" key="8">
    <source>
        <dbReference type="SAM" id="Phobius"/>
    </source>
</evidence>
<dbReference type="AlphaFoldDB" id="A0A229P242"/>
<dbReference type="GO" id="GO:0015297">
    <property type="term" value="F:antiporter activity"/>
    <property type="evidence" value="ECO:0007669"/>
    <property type="project" value="UniProtKB-KW"/>
</dbReference>
<keyword evidence="10" id="KW-1185">Reference proteome</keyword>
<gene>
    <name evidence="9" type="ORF">CGZ75_05255</name>
</gene>
<dbReference type="EMBL" id="NMUQ01000001">
    <property type="protein sequence ID" value="OXM16111.1"/>
    <property type="molecule type" value="Genomic_DNA"/>
</dbReference>
<keyword evidence="3" id="KW-0050">Antiport</keyword>
<keyword evidence="4" id="KW-1003">Cell membrane</keyword>
<keyword evidence="3" id="KW-0813">Transport</keyword>
<comment type="subcellular location">
    <subcellularLocation>
        <location evidence="1">Cell membrane</location>
        <topology evidence="1">Multi-pass membrane protein</topology>
    </subcellularLocation>
</comment>
<comment type="similarity">
    <text evidence="2">Belongs to the CPA3 antiporters (TC 2.A.63) subunit E family.</text>
</comment>
<sequence length="158" mass="18109">MASQFLINLLIAFLWMFLYDDPSFPRFIVGFLLGMVFIGLLNRFLKRDFYLRKVVAVLNLLGIFIRELFLSSFTVIFQILKPKLTIRPGIVALQTELKSDGELTLLSCLICLTPGTLTLDVSDDNRTLYIHAMDIGDAEQLKLQIRNSFEKAIMEVTR</sequence>
<comment type="caution">
    <text evidence="9">The sequence shown here is derived from an EMBL/GenBank/DDBJ whole genome shotgun (WGS) entry which is preliminary data.</text>
</comment>
<keyword evidence="6 8" id="KW-1133">Transmembrane helix</keyword>
<evidence type="ECO:0000256" key="2">
    <source>
        <dbReference type="ARBA" id="ARBA00006228"/>
    </source>
</evidence>
<evidence type="ECO:0000256" key="5">
    <source>
        <dbReference type="ARBA" id="ARBA00022692"/>
    </source>
</evidence>
<accession>A0A229P242</accession>
<dbReference type="RefSeq" id="WP_089523197.1">
    <property type="nucleotide sequence ID" value="NZ_NMUQ01000001.1"/>
</dbReference>
<evidence type="ECO:0000313" key="10">
    <source>
        <dbReference type="Proteomes" id="UP000215145"/>
    </source>
</evidence>
<feature type="transmembrane region" description="Helical" evidence="8">
    <location>
        <begin position="24"/>
        <end position="45"/>
    </location>
</feature>
<dbReference type="Pfam" id="PF01899">
    <property type="entry name" value="MNHE"/>
    <property type="match status" value="1"/>
</dbReference>